<organism evidence="4">
    <name type="scientific">Melanaphis sacchari</name>
    <dbReference type="NCBI Taxonomy" id="742174"/>
    <lineage>
        <taxon>Eukaryota</taxon>
        <taxon>Metazoa</taxon>
        <taxon>Ecdysozoa</taxon>
        <taxon>Arthropoda</taxon>
        <taxon>Hexapoda</taxon>
        <taxon>Insecta</taxon>
        <taxon>Pterygota</taxon>
        <taxon>Neoptera</taxon>
        <taxon>Paraneoptera</taxon>
        <taxon>Hemiptera</taxon>
        <taxon>Sternorrhyncha</taxon>
        <taxon>Aphidomorpha</taxon>
        <taxon>Aphidoidea</taxon>
        <taxon>Aphididae</taxon>
        <taxon>Aphidini</taxon>
        <taxon>Melanaphis</taxon>
    </lineage>
</organism>
<sequence length="118" mass="14422">MDSFHLPCNKLKDEYQKCFSSWFSECYMKGDYDDKKCAKKFDEYQKCLKEGMQIHSLDMEDVLKPYLGTERMKKKYQRFLITTIKKKRTHTQCHKFKFNKTNLLLLFLMLDQMIDYKN</sequence>
<comment type="similarity">
    <text evidence="1">Belongs to the TRIAP1/MDM35 family.</text>
</comment>
<dbReference type="InterPro" id="IPR007918">
    <property type="entry name" value="MDM35_apoptosis"/>
</dbReference>
<evidence type="ECO:0000256" key="2">
    <source>
        <dbReference type="ARBA" id="ARBA00023157"/>
    </source>
</evidence>
<comment type="catalytic activity">
    <reaction evidence="3">
        <text>a 1,2-diacyl-sn-glycero-3-phosphate(in) = a 1,2-diacyl-sn-glycero-3-phosphate(out)</text>
        <dbReference type="Rhea" id="RHEA:36435"/>
        <dbReference type="ChEBI" id="CHEBI:58608"/>
    </reaction>
</comment>
<dbReference type="PANTHER" id="PTHR46403">
    <property type="entry name" value="TP53-REGULATED INHIBITOR OF APOPTOSIS 1"/>
    <property type="match status" value="1"/>
</dbReference>
<dbReference type="GO" id="GO:1990050">
    <property type="term" value="F:phosphatidic acid transfer activity"/>
    <property type="evidence" value="ECO:0007669"/>
    <property type="project" value="TreeGrafter"/>
</dbReference>
<dbReference type="GO" id="GO:0005758">
    <property type="term" value="C:mitochondrial intermembrane space"/>
    <property type="evidence" value="ECO:0007669"/>
    <property type="project" value="TreeGrafter"/>
</dbReference>
<keyword evidence="2" id="KW-1015">Disulfide bond</keyword>
<dbReference type="AlphaFoldDB" id="A0A2H8TW51"/>
<name>A0A2H8TW51_9HEMI</name>
<evidence type="ECO:0000256" key="1">
    <source>
        <dbReference type="ARBA" id="ARBA00006196"/>
    </source>
</evidence>
<dbReference type="Pfam" id="PF05254">
    <property type="entry name" value="UPF0203"/>
    <property type="match status" value="1"/>
</dbReference>
<dbReference type="GO" id="GO:0005634">
    <property type="term" value="C:nucleus"/>
    <property type="evidence" value="ECO:0007669"/>
    <property type="project" value="TreeGrafter"/>
</dbReference>
<protein>
    <submittedName>
        <fullName evidence="4">TP53-regulated inhibitor of apoptosis 1</fullName>
    </submittedName>
</protein>
<gene>
    <name evidence="4" type="primary">TRIAP1_1</name>
</gene>
<dbReference type="PANTHER" id="PTHR46403:SF1">
    <property type="entry name" value="TP53-REGULATED INHIBITOR OF APOPTOSIS 1"/>
    <property type="match status" value="1"/>
</dbReference>
<dbReference type="GO" id="GO:0005829">
    <property type="term" value="C:cytosol"/>
    <property type="evidence" value="ECO:0007669"/>
    <property type="project" value="TreeGrafter"/>
</dbReference>
<reference evidence="4" key="1">
    <citation type="submission" date="2017-10" db="EMBL/GenBank/DDBJ databases">
        <title>Transcriptome Assembly of Sugarcane Aphid Adults.</title>
        <authorList>
            <person name="Scully E.D."/>
            <person name="Palmer N.A."/>
            <person name="Geib S.M."/>
            <person name="Sarath G."/>
            <person name="Sattler S.E."/>
        </authorList>
    </citation>
    <scope>NUCLEOTIDE SEQUENCE</scope>
    <source>
        <tissue evidence="4">Whole body</tissue>
    </source>
</reference>
<accession>A0A2H8TW51</accession>
<dbReference type="GO" id="GO:0045332">
    <property type="term" value="P:phospholipid translocation"/>
    <property type="evidence" value="ECO:0007669"/>
    <property type="project" value="TreeGrafter"/>
</dbReference>
<evidence type="ECO:0000256" key="3">
    <source>
        <dbReference type="ARBA" id="ARBA00023706"/>
    </source>
</evidence>
<dbReference type="OrthoDB" id="19091at2759"/>
<proteinExistence type="inferred from homology"/>
<evidence type="ECO:0000313" key="4">
    <source>
        <dbReference type="EMBL" id="MBW18139.1"/>
    </source>
</evidence>
<dbReference type="EMBL" id="GFXV01006334">
    <property type="protein sequence ID" value="MBW18139.1"/>
    <property type="molecule type" value="Transcribed_RNA"/>
</dbReference>